<evidence type="ECO:0000256" key="2">
    <source>
        <dbReference type="SAM" id="MobiDB-lite"/>
    </source>
</evidence>
<dbReference type="PANTHER" id="PTHR14146">
    <property type="entry name" value="EXOCYST COMPLEX COMPONENT 4"/>
    <property type="match status" value="1"/>
</dbReference>
<gene>
    <name evidence="3" type="ORF">Plil01_000243600</name>
</gene>
<comment type="caution">
    <text evidence="3">The sequence shown here is derived from an EMBL/GenBank/DDBJ whole genome shotgun (WGS) entry which is preliminary data.</text>
</comment>
<accession>A0A9W6TF79</accession>
<keyword evidence="4" id="KW-1185">Reference proteome</keyword>
<evidence type="ECO:0000256" key="1">
    <source>
        <dbReference type="RuleBase" id="RU367079"/>
    </source>
</evidence>
<comment type="similarity">
    <text evidence="1">Belongs to the SEC8 family.</text>
</comment>
<dbReference type="GO" id="GO:0015031">
    <property type="term" value="P:protein transport"/>
    <property type="evidence" value="ECO:0007669"/>
    <property type="project" value="UniProtKB-KW"/>
</dbReference>
<dbReference type="InterPro" id="IPR039682">
    <property type="entry name" value="Sec8/EXOC4"/>
</dbReference>
<evidence type="ECO:0000313" key="3">
    <source>
        <dbReference type="EMBL" id="GMF11761.1"/>
    </source>
</evidence>
<keyword evidence="1" id="KW-0653">Protein transport</keyword>
<keyword evidence="1" id="KW-0813">Transport</keyword>
<organism evidence="3 4">
    <name type="scientific">Phytophthora lilii</name>
    <dbReference type="NCBI Taxonomy" id="2077276"/>
    <lineage>
        <taxon>Eukaryota</taxon>
        <taxon>Sar</taxon>
        <taxon>Stramenopiles</taxon>
        <taxon>Oomycota</taxon>
        <taxon>Peronosporomycetes</taxon>
        <taxon>Peronosporales</taxon>
        <taxon>Peronosporaceae</taxon>
        <taxon>Phytophthora</taxon>
    </lineage>
</organism>
<name>A0A9W6TF79_9STRA</name>
<dbReference type="Proteomes" id="UP001165083">
    <property type="component" value="Unassembled WGS sequence"/>
</dbReference>
<dbReference type="EMBL" id="BSXW01000086">
    <property type="protein sequence ID" value="GMF11761.1"/>
    <property type="molecule type" value="Genomic_DNA"/>
</dbReference>
<protein>
    <recommendedName>
        <fullName evidence="1">Exocyst complex component Sec8</fullName>
    </recommendedName>
</protein>
<dbReference type="GO" id="GO:0000145">
    <property type="term" value="C:exocyst"/>
    <property type="evidence" value="ECO:0007669"/>
    <property type="project" value="UniProtKB-UniRule"/>
</dbReference>
<feature type="region of interest" description="Disordered" evidence="2">
    <location>
        <begin position="1"/>
        <end position="33"/>
    </location>
</feature>
<dbReference type="GO" id="GO:0090522">
    <property type="term" value="P:vesicle tethering involved in exocytosis"/>
    <property type="evidence" value="ECO:0007669"/>
    <property type="project" value="UniProtKB-UniRule"/>
</dbReference>
<comment type="function">
    <text evidence="1">Component of the exocyst complex involved in the docking of exocytic vesicles with fusion sites on the plasma membrane.</text>
</comment>
<feature type="compositionally biased region" description="Basic and acidic residues" evidence="2">
    <location>
        <begin position="19"/>
        <end position="32"/>
    </location>
</feature>
<dbReference type="GO" id="GO:0006893">
    <property type="term" value="P:Golgi to plasma membrane transport"/>
    <property type="evidence" value="ECO:0007669"/>
    <property type="project" value="TreeGrafter"/>
</dbReference>
<keyword evidence="1" id="KW-0268">Exocytosis</keyword>
<proteinExistence type="inferred from homology"/>
<dbReference type="PANTHER" id="PTHR14146:SF0">
    <property type="entry name" value="EXOCYST COMPLEX COMPONENT 4"/>
    <property type="match status" value="1"/>
</dbReference>
<evidence type="ECO:0000313" key="4">
    <source>
        <dbReference type="Proteomes" id="UP001165083"/>
    </source>
</evidence>
<reference evidence="3" key="1">
    <citation type="submission" date="2023-04" db="EMBL/GenBank/DDBJ databases">
        <title>Phytophthora lilii NBRC 32176.</title>
        <authorList>
            <person name="Ichikawa N."/>
            <person name="Sato H."/>
            <person name="Tonouchi N."/>
        </authorList>
    </citation>
    <scope>NUCLEOTIDE SEQUENCE</scope>
    <source>
        <strain evidence="3">NBRC 32176</strain>
    </source>
</reference>
<dbReference type="GO" id="GO:0006612">
    <property type="term" value="P:protein targeting to membrane"/>
    <property type="evidence" value="ECO:0007669"/>
    <property type="project" value="UniProtKB-UniRule"/>
</dbReference>
<sequence>MSTASSCRAAMHFGKRRQLKDPRSPKQRREGHSTMSVIDPVFFDKKFSVSRYMLRYVVGAATDELRDQQLQKVRKFRVMADEQIDGVIDQSYVNFNTSLARFTAISNQLQDGRTIIGSKTKNLRELLLQKYEAKKVVDIINDIECIEAAPAKIESLLNQRKFLEAVDEFASALDLVFSEQLVAFHATTGLRNDLMECKQSIEDRLVLELQKTIYLKGAFANIASRTNQYSLAAIENELSSAIHLDQEFERLMAQVITSKADPADQHRNSRANSIVGIPVAPMPISNVLQTSVSAVKKLHREREVIGTIKSSIEEELDAVVAELSRLCRGIFNSSSSTSFANAFTEATFGTHDNSSDFGTFLRLLFTVLRRVAQRHYLVAAYFESDGDNWDYGMLEVITKISGVLEHVLGEYLNGATLTQPVALNLELSLPSDSGELFKLCRNKPSTKNQSSDSNQLTAKRRRLVCEPSVFHLPEVYEDLERIGKDLQQLFRASTSRSGVNSATPSLSGFASFLSTFVTQKWIPKVKAKAQNFLAMKARGQTIICRLPIPSDTSYQPPSIDSLLHVIENLREMMVKMPTHSSDLASVLEASVLSWLEECAVIVRDIREQTLNHQQLQSKNVTYADLAAIFHEYEGYQRAKQGSPVPYHHLKVQPTGSMGSGTGSTRLSAEETIAARELELESELYDPDAWMQGANGLLMDNARIGMLGYANSACDLIALYLQRVAGGSDGKSNKGPASPVTSPALTMALQAASWQCSALADECLLFLRREVRLHCCYYLTQLVSQRFDMEEGQPTMAQDSVLTLNLNLSSIENALQPYLASDKMTLVFNGVDALLARLLIGNLAQMSDCTFTRGGVQQMLLNIGALRQGLTGTLYSYPRDSASLSSSASMPSSCSSASRLEHAKRYYQLLSLSETQLEMFLLANRGAYSHGAFRALWHVNAPHRPLAKGSVNKLDSLLR</sequence>
<dbReference type="OrthoDB" id="272977at2759"/>
<dbReference type="AlphaFoldDB" id="A0A9W6TF79"/>